<evidence type="ECO:0000313" key="4">
    <source>
        <dbReference type="EMBL" id="KAK2611981.1"/>
    </source>
</evidence>
<comment type="caution">
    <text evidence="4">The sequence shown here is derived from an EMBL/GenBank/DDBJ whole genome shotgun (WGS) entry which is preliminary data.</text>
</comment>
<dbReference type="GO" id="GO:0003824">
    <property type="term" value="F:catalytic activity"/>
    <property type="evidence" value="ECO:0007669"/>
    <property type="project" value="InterPro"/>
</dbReference>
<keyword evidence="1" id="KW-0227">DNA damage</keyword>
<dbReference type="Pfam" id="PF01035">
    <property type="entry name" value="DNA_binding_1"/>
    <property type="match status" value="1"/>
</dbReference>
<organism evidence="4 5">
    <name type="scientific">Conoideocrella luteorostrata</name>
    <dbReference type="NCBI Taxonomy" id="1105319"/>
    <lineage>
        <taxon>Eukaryota</taxon>
        <taxon>Fungi</taxon>
        <taxon>Dikarya</taxon>
        <taxon>Ascomycota</taxon>
        <taxon>Pezizomycotina</taxon>
        <taxon>Sordariomycetes</taxon>
        <taxon>Hypocreomycetidae</taxon>
        <taxon>Hypocreales</taxon>
        <taxon>Clavicipitaceae</taxon>
        <taxon>Conoideocrella</taxon>
    </lineage>
</organism>
<reference evidence="4" key="1">
    <citation type="submission" date="2023-06" db="EMBL/GenBank/DDBJ databases">
        <title>Conoideocrella luteorostrata (Hypocreales: Clavicipitaceae), a potential biocontrol fungus for elongate hemlock scale in United States Christmas tree production areas.</title>
        <authorList>
            <person name="Barrett H."/>
            <person name="Lovett B."/>
            <person name="Macias A.M."/>
            <person name="Stajich J.E."/>
            <person name="Kasson M.T."/>
        </authorList>
    </citation>
    <scope>NUCLEOTIDE SEQUENCE</scope>
    <source>
        <strain evidence="4">ARSEF 14590</strain>
    </source>
</reference>
<keyword evidence="5" id="KW-1185">Reference proteome</keyword>
<dbReference type="PANTHER" id="PTHR42942">
    <property type="entry name" value="6-O-METHYLGUANINE DNA METHYLTRANSFERASE"/>
    <property type="match status" value="1"/>
</dbReference>
<feature type="region of interest" description="Disordered" evidence="2">
    <location>
        <begin position="113"/>
        <end position="135"/>
    </location>
</feature>
<dbReference type="InterPro" id="IPR036388">
    <property type="entry name" value="WH-like_DNA-bd_sf"/>
</dbReference>
<dbReference type="Proteomes" id="UP001251528">
    <property type="component" value="Unassembled WGS sequence"/>
</dbReference>
<evidence type="ECO:0000313" key="5">
    <source>
        <dbReference type="Proteomes" id="UP001251528"/>
    </source>
</evidence>
<dbReference type="InterPro" id="IPR052520">
    <property type="entry name" value="ATL_DNA_repair"/>
</dbReference>
<dbReference type="InterPro" id="IPR014048">
    <property type="entry name" value="MethylDNA_cys_MeTrfase_DNA-bd"/>
</dbReference>
<dbReference type="InterPro" id="IPR036217">
    <property type="entry name" value="MethylDNA_cys_MeTrfase_DNAb"/>
</dbReference>
<name>A0AAJ0CW41_9HYPO</name>
<dbReference type="EMBL" id="JASWJB010000022">
    <property type="protein sequence ID" value="KAK2611981.1"/>
    <property type="molecule type" value="Genomic_DNA"/>
</dbReference>
<evidence type="ECO:0000256" key="1">
    <source>
        <dbReference type="ARBA" id="ARBA00022763"/>
    </source>
</evidence>
<feature type="domain" description="Methylated-DNA-[protein]-cysteine S-methyltransferase DNA binding" evidence="3">
    <location>
        <begin position="10"/>
        <end position="39"/>
    </location>
</feature>
<sequence length="135" mass="14477">MPRSDEAAAFFHAVYSAVQEIPFGKVTSYGHIAMLVGTQFKSYRTDWIWMLTGRGEQPNALAKSASRPEGAQNQAEALRVEGVEVTRGALGELMIDFGEYGWFPRVLPSEAVGEEAWESSGGSGSGSGSGDEEGK</sequence>
<evidence type="ECO:0000259" key="3">
    <source>
        <dbReference type="Pfam" id="PF01035"/>
    </source>
</evidence>
<evidence type="ECO:0000256" key="2">
    <source>
        <dbReference type="SAM" id="MobiDB-lite"/>
    </source>
</evidence>
<gene>
    <name evidence="4" type="primary">atl1</name>
    <name evidence="4" type="ORF">QQS21_001946</name>
</gene>
<dbReference type="GO" id="GO:0006281">
    <property type="term" value="P:DNA repair"/>
    <property type="evidence" value="ECO:0007669"/>
    <property type="project" value="InterPro"/>
</dbReference>
<proteinExistence type="predicted"/>
<protein>
    <submittedName>
        <fullName evidence="4">Alkyltransferase-like protein 1</fullName>
    </submittedName>
</protein>
<dbReference type="PANTHER" id="PTHR42942:SF1">
    <property type="entry name" value="ALKYLTRANSFERASE-LIKE PROTEIN 1"/>
    <property type="match status" value="1"/>
</dbReference>
<dbReference type="AlphaFoldDB" id="A0AAJ0CW41"/>
<accession>A0AAJ0CW41</accession>
<dbReference type="Gene3D" id="1.10.10.10">
    <property type="entry name" value="Winged helix-like DNA-binding domain superfamily/Winged helix DNA-binding domain"/>
    <property type="match status" value="1"/>
</dbReference>
<dbReference type="SUPFAM" id="SSF46767">
    <property type="entry name" value="Methylated DNA-protein cysteine methyltransferase, C-terminal domain"/>
    <property type="match status" value="1"/>
</dbReference>